<organism evidence="1 2">
    <name type="scientific">Candidatus Phocaeicola faecigallinarum</name>
    <dbReference type="NCBI Taxonomy" id="2838732"/>
    <lineage>
        <taxon>Bacteria</taxon>
        <taxon>Pseudomonadati</taxon>
        <taxon>Bacteroidota</taxon>
        <taxon>Bacteroidia</taxon>
        <taxon>Bacteroidales</taxon>
        <taxon>Bacteroidaceae</taxon>
        <taxon>Phocaeicola</taxon>
    </lineage>
</organism>
<dbReference type="AlphaFoldDB" id="A0A948WWH2"/>
<protein>
    <submittedName>
        <fullName evidence="1">Uncharacterized protein</fullName>
    </submittedName>
</protein>
<evidence type="ECO:0000313" key="1">
    <source>
        <dbReference type="EMBL" id="MBU3836986.1"/>
    </source>
</evidence>
<comment type="caution">
    <text evidence="1">The sequence shown here is derived from an EMBL/GenBank/DDBJ whole genome shotgun (WGS) entry which is preliminary data.</text>
</comment>
<sequence>MAKKNNSITLILPTIFEDTPIKIVKSSKTCQVLIDIETENIETYSKDCVSPIFVYTDGSYIRIIHDKIIYIEANGSYLDTFVSSQDRIQRLSEEKAQIESEDLTADRSICLLRGEIISKPLFYDSLKMNSDYFSFTADNTETDLSRLSNFVNQGVNEKVASEAISQLNNYIGSSDYTGSLVITASCTHKNVRFFEKIEYDPYEAANIWNHLHAKNEKTV</sequence>
<dbReference type="Proteomes" id="UP000783796">
    <property type="component" value="Unassembled WGS sequence"/>
</dbReference>
<reference evidence="1" key="2">
    <citation type="submission" date="2021-04" db="EMBL/GenBank/DDBJ databases">
        <authorList>
            <person name="Gilroy R."/>
        </authorList>
    </citation>
    <scope>NUCLEOTIDE SEQUENCE</scope>
    <source>
        <strain evidence="1">G4-2901</strain>
    </source>
</reference>
<proteinExistence type="predicted"/>
<evidence type="ECO:0000313" key="2">
    <source>
        <dbReference type="Proteomes" id="UP000783796"/>
    </source>
</evidence>
<dbReference type="EMBL" id="JAHLFW010000009">
    <property type="protein sequence ID" value="MBU3836986.1"/>
    <property type="molecule type" value="Genomic_DNA"/>
</dbReference>
<gene>
    <name evidence="1" type="ORF">H9777_01395</name>
</gene>
<accession>A0A948WWH2</accession>
<reference evidence="1" key="1">
    <citation type="journal article" date="2021" name="PeerJ">
        <title>Extensive microbial diversity within the chicken gut microbiome revealed by metagenomics and culture.</title>
        <authorList>
            <person name="Gilroy R."/>
            <person name="Ravi A."/>
            <person name="Getino M."/>
            <person name="Pursley I."/>
            <person name="Horton D.L."/>
            <person name="Alikhan N.F."/>
            <person name="Baker D."/>
            <person name="Gharbi K."/>
            <person name="Hall N."/>
            <person name="Watson M."/>
            <person name="Adriaenssens E.M."/>
            <person name="Foster-Nyarko E."/>
            <person name="Jarju S."/>
            <person name="Secka A."/>
            <person name="Antonio M."/>
            <person name="Oren A."/>
            <person name="Chaudhuri R.R."/>
            <person name="La Ragione R."/>
            <person name="Hildebrand F."/>
            <person name="Pallen M.J."/>
        </authorList>
    </citation>
    <scope>NUCLEOTIDE SEQUENCE</scope>
    <source>
        <strain evidence="1">G4-2901</strain>
    </source>
</reference>
<name>A0A948WWH2_9BACT</name>